<feature type="region of interest" description="Disordered" evidence="1">
    <location>
        <begin position="1"/>
        <end position="82"/>
    </location>
</feature>
<keyword evidence="3" id="KW-1185">Reference proteome</keyword>
<sequence length="82" mass="9154">MVSHWDLAHLSETQGPWTESSAGLGRERDGARAFHGGPWRGRPTRQQRGSHTPSTRTGQAGRCPRDGVRMWGPFVSRMRDKG</sequence>
<evidence type="ECO:0000313" key="2">
    <source>
        <dbReference type="EMBL" id="KAF0909812.1"/>
    </source>
</evidence>
<evidence type="ECO:0000256" key="1">
    <source>
        <dbReference type="SAM" id="MobiDB-lite"/>
    </source>
</evidence>
<accession>A0A6G1DBY5</accession>
<name>A0A6G1DBY5_9ORYZ</name>
<evidence type="ECO:0000313" key="3">
    <source>
        <dbReference type="Proteomes" id="UP000479710"/>
    </source>
</evidence>
<feature type="compositionally biased region" description="Polar residues" evidence="1">
    <location>
        <begin position="11"/>
        <end position="21"/>
    </location>
</feature>
<dbReference type="Proteomes" id="UP000479710">
    <property type="component" value="Unassembled WGS sequence"/>
</dbReference>
<protein>
    <submittedName>
        <fullName evidence="2">Uncharacterized protein</fullName>
    </submittedName>
</protein>
<gene>
    <name evidence="2" type="ORF">E2562_000131</name>
</gene>
<organism evidence="2 3">
    <name type="scientific">Oryza meyeriana var. granulata</name>
    <dbReference type="NCBI Taxonomy" id="110450"/>
    <lineage>
        <taxon>Eukaryota</taxon>
        <taxon>Viridiplantae</taxon>
        <taxon>Streptophyta</taxon>
        <taxon>Embryophyta</taxon>
        <taxon>Tracheophyta</taxon>
        <taxon>Spermatophyta</taxon>
        <taxon>Magnoliopsida</taxon>
        <taxon>Liliopsida</taxon>
        <taxon>Poales</taxon>
        <taxon>Poaceae</taxon>
        <taxon>BOP clade</taxon>
        <taxon>Oryzoideae</taxon>
        <taxon>Oryzeae</taxon>
        <taxon>Oryzinae</taxon>
        <taxon>Oryza</taxon>
        <taxon>Oryza meyeriana</taxon>
    </lineage>
</organism>
<proteinExistence type="predicted"/>
<dbReference type="EMBL" id="SPHZ02000006">
    <property type="protein sequence ID" value="KAF0909812.1"/>
    <property type="molecule type" value="Genomic_DNA"/>
</dbReference>
<feature type="compositionally biased region" description="Polar residues" evidence="1">
    <location>
        <begin position="44"/>
        <end position="58"/>
    </location>
</feature>
<dbReference type="AlphaFoldDB" id="A0A6G1DBY5"/>
<comment type="caution">
    <text evidence="2">The sequence shown here is derived from an EMBL/GenBank/DDBJ whole genome shotgun (WGS) entry which is preliminary data.</text>
</comment>
<reference evidence="2 3" key="1">
    <citation type="submission" date="2019-11" db="EMBL/GenBank/DDBJ databases">
        <title>Whole genome sequence of Oryza granulata.</title>
        <authorList>
            <person name="Li W."/>
        </authorList>
    </citation>
    <scope>NUCLEOTIDE SEQUENCE [LARGE SCALE GENOMIC DNA]</scope>
    <source>
        <strain evidence="3">cv. Menghai</strain>
        <tissue evidence="2">Leaf</tissue>
    </source>
</reference>